<dbReference type="EMBL" id="CP001053">
    <property type="protein sequence ID" value="ACD20723.1"/>
    <property type="molecule type" value="Genomic_DNA"/>
</dbReference>
<evidence type="ECO:0000259" key="1">
    <source>
        <dbReference type="Pfam" id="PF07045"/>
    </source>
</evidence>
<organism evidence="2 3">
    <name type="scientific">Paraburkholderia phytofirmans (strain DSM 17436 / LMG 22146 / PsJN)</name>
    <name type="common">Burkholderia phytofirmans</name>
    <dbReference type="NCBI Taxonomy" id="398527"/>
    <lineage>
        <taxon>Bacteria</taxon>
        <taxon>Pseudomonadati</taxon>
        <taxon>Pseudomonadota</taxon>
        <taxon>Betaproteobacteria</taxon>
        <taxon>Burkholderiales</taxon>
        <taxon>Burkholderiaceae</taxon>
        <taxon>Paraburkholderia</taxon>
    </lineage>
</organism>
<dbReference type="InterPro" id="IPR010753">
    <property type="entry name" value="DUF1330"/>
</dbReference>
<dbReference type="Proteomes" id="UP000001739">
    <property type="component" value="Chromosome 2"/>
</dbReference>
<reference evidence="2 3" key="1">
    <citation type="journal article" date="2011" name="J. Bacteriol.">
        <title>Complete genome sequence of the plant growth-promoting endophyte Burkholderia phytofirmans strain PsJN.</title>
        <authorList>
            <person name="Weilharter A."/>
            <person name="Mitter B."/>
            <person name="Shin M.V."/>
            <person name="Chain P.S."/>
            <person name="Nowak J."/>
            <person name="Sessitsch A."/>
        </authorList>
    </citation>
    <scope>NUCLEOTIDE SEQUENCE [LARGE SCALE GENOMIC DNA]</scope>
    <source>
        <strain evidence="3">DSM 17436 / LMG 22146 / PsJN</strain>
    </source>
</reference>
<evidence type="ECO:0000313" key="3">
    <source>
        <dbReference type="Proteomes" id="UP000001739"/>
    </source>
</evidence>
<dbReference type="OrthoDB" id="516779at2"/>
<sequence length="97" mass="10790">MPRGYVIATIQITDASRYDKYRALASEAIAAHRGRVLVRGGHNEVMEGSAPGRTVVIEFDSLEQARRFYSSLEYTKARAAREGAADLNWFVVQGIDD</sequence>
<dbReference type="InterPro" id="IPR011008">
    <property type="entry name" value="Dimeric_a/b-barrel"/>
</dbReference>
<dbReference type="Gene3D" id="3.30.70.100">
    <property type="match status" value="1"/>
</dbReference>
<protein>
    <recommendedName>
        <fullName evidence="1">DUF1330 domain-containing protein</fullName>
    </recommendedName>
</protein>
<name>B2T8R0_PARPJ</name>
<dbReference type="AlphaFoldDB" id="B2T8R0"/>
<dbReference type="Pfam" id="PF07045">
    <property type="entry name" value="DUF1330"/>
    <property type="match status" value="1"/>
</dbReference>
<dbReference type="eggNOG" id="COG5470">
    <property type="taxonomic scope" value="Bacteria"/>
</dbReference>
<gene>
    <name evidence="2" type="ordered locus">Bphyt_6409</name>
</gene>
<evidence type="ECO:0000313" key="2">
    <source>
        <dbReference type="EMBL" id="ACD20723.1"/>
    </source>
</evidence>
<dbReference type="PANTHER" id="PTHR41521">
    <property type="match status" value="1"/>
</dbReference>
<dbReference type="STRING" id="398527.Bphyt_6409"/>
<dbReference type="HOGENOM" id="CLU_145407_3_2_4"/>
<dbReference type="KEGG" id="bpy:Bphyt_6409"/>
<dbReference type="SUPFAM" id="SSF54909">
    <property type="entry name" value="Dimeric alpha+beta barrel"/>
    <property type="match status" value="1"/>
</dbReference>
<accession>B2T8R0</accession>
<proteinExistence type="predicted"/>
<feature type="domain" description="DUF1330" evidence="1">
    <location>
        <begin position="4"/>
        <end position="94"/>
    </location>
</feature>
<dbReference type="PANTHER" id="PTHR41521:SF4">
    <property type="entry name" value="BLR0684 PROTEIN"/>
    <property type="match status" value="1"/>
</dbReference>